<dbReference type="AlphaFoldDB" id="A0A915JAD9"/>
<accession>A0A915JAD9</accession>
<dbReference type="InterPro" id="IPR035892">
    <property type="entry name" value="C2_domain_sf"/>
</dbReference>
<keyword evidence="3" id="KW-1185">Reference proteome</keyword>
<protein>
    <submittedName>
        <fullName evidence="4">C2 domain-containing protein</fullName>
    </submittedName>
</protein>
<evidence type="ECO:0000313" key="4">
    <source>
        <dbReference type="WBParaSite" id="nRc.2.0.1.t23117-RA"/>
    </source>
</evidence>
<feature type="compositionally biased region" description="Basic and acidic residues" evidence="1">
    <location>
        <begin position="12"/>
        <end position="24"/>
    </location>
</feature>
<organism evidence="3 4">
    <name type="scientific">Romanomermis culicivorax</name>
    <name type="common">Nematode worm</name>
    <dbReference type="NCBI Taxonomy" id="13658"/>
    <lineage>
        <taxon>Eukaryota</taxon>
        <taxon>Metazoa</taxon>
        <taxon>Ecdysozoa</taxon>
        <taxon>Nematoda</taxon>
        <taxon>Enoplea</taxon>
        <taxon>Dorylaimia</taxon>
        <taxon>Mermithida</taxon>
        <taxon>Mermithoidea</taxon>
        <taxon>Mermithidae</taxon>
        <taxon>Romanomermis</taxon>
    </lineage>
</organism>
<reference evidence="4" key="1">
    <citation type="submission" date="2022-11" db="UniProtKB">
        <authorList>
            <consortium name="WormBaseParasite"/>
        </authorList>
    </citation>
    <scope>IDENTIFICATION</scope>
</reference>
<dbReference type="InterPro" id="IPR000008">
    <property type="entry name" value="C2_dom"/>
</dbReference>
<proteinExistence type="predicted"/>
<dbReference type="Pfam" id="PF00168">
    <property type="entry name" value="C2"/>
    <property type="match status" value="1"/>
</dbReference>
<dbReference type="Gene3D" id="2.60.40.150">
    <property type="entry name" value="C2 domain"/>
    <property type="match status" value="1"/>
</dbReference>
<evidence type="ECO:0000259" key="2">
    <source>
        <dbReference type="Pfam" id="PF00168"/>
    </source>
</evidence>
<name>A0A915JAD9_ROMCU</name>
<feature type="region of interest" description="Disordered" evidence="1">
    <location>
        <begin position="1"/>
        <end position="32"/>
    </location>
</feature>
<feature type="domain" description="C2" evidence="2">
    <location>
        <begin position="399"/>
        <end position="434"/>
    </location>
</feature>
<feature type="compositionally biased region" description="Polar residues" evidence="1">
    <location>
        <begin position="371"/>
        <end position="382"/>
    </location>
</feature>
<dbReference type="Proteomes" id="UP000887565">
    <property type="component" value="Unplaced"/>
</dbReference>
<sequence>MPTPGIAKVSKAPKDQQEQSREIVSRQQGGVPTTSNEILDVLKSKISKYTLSLSDLNVIDSNSESECMFNQAVTWTNSVLKSLETRCKYIFSFFNQYFVHQSNHRMYVEIYKIIFVPSHGRQSKVQGAKQQQTRCKIKTIQNYILHSKATFDRINKIPIRKLTHNRPLCSHRSLKLECSATLNTWSNQRRKRRNERRLHDMADDSNNYESVEAKRRKIDRSPEVTLASFITTFVAAFETEISLFRLLRRVASYGMDIKSPTLKFLIYSKICRHLLSSVTFFEDHNDRITFDSIQCDRESLQKELIFDVLLKQDNTDLDHHVALEFSFVSGPSVDLLHQIVQYFKNYHRQRARPQYSETQYSETQNSEVSLQRSLNTAKSQCGDSEKSESQQRTLKISMHWTKMDTYVVIQLDDVKFRTSVALKTTDPTWNEDCEL</sequence>
<dbReference type="WBParaSite" id="nRc.2.0.1.t23117-RA">
    <property type="protein sequence ID" value="nRc.2.0.1.t23117-RA"/>
    <property type="gene ID" value="nRc.2.0.1.g23117"/>
</dbReference>
<feature type="region of interest" description="Disordered" evidence="1">
    <location>
        <begin position="371"/>
        <end position="390"/>
    </location>
</feature>
<evidence type="ECO:0000313" key="3">
    <source>
        <dbReference type="Proteomes" id="UP000887565"/>
    </source>
</evidence>
<dbReference type="SUPFAM" id="SSF49562">
    <property type="entry name" value="C2 domain (Calcium/lipid-binding domain, CaLB)"/>
    <property type="match status" value="1"/>
</dbReference>
<evidence type="ECO:0000256" key="1">
    <source>
        <dbReference type="SAM" id="MobiDB-lite"/>
    </source>
</evidence>